<organism evidence="1 2">
    <name type="scientific">Microvirga terrestris</name>
    <dbReference type="NCBI Taxonomy" id="2791024"/>
    <lineage>
        <taxon>Bacteria</taxon>
        <taxon>Pseudomonadati</taxon>
        <taxon>Pseudomonadota</taxon>
        <taxon>Alphaproteobacteria</taxon>
        <taxon>Hyphomicrobiales</taxon>
        <taxon>Methylobacteriaceae</taxon>
        <taxon>Microvirga</taxon>
    </lineage>
</organism>
<gene>
    <name evidence="1" type="ORF">I2H36_02155</name>
</gene>
<dbReference type="EMBL" id="JADQDN010000001">
    <property type="protein sequence ID" value="MBF9194829.1"/>
    <property type="molecule type" value="Genomic_DNA"/>
</dbReference>
<name>A0ABS0HN72_9HYPH</name>
<accession>A0ABS0HN72</accession>
<comment type="caution">
    <text evidence="1">The sequence shown here is derived from an EMBL/GenBank/DDBJ whole genome shotgun (WGS) entry which is preliminary data.</text>
</comment>
<proteinExistence type="predicted"/>
<evidence type="ECO:0000313" key="1">
    <source>
        <dbReference type="EMBL" id="MBF9194829.1"/>
    </source>
</evidence>
<reference evidence="1 2" key="1">
    <citation type="submission" date="2020-11" db="EMBL/GenBank/DDBJ databases">
        <authorList>
            <person name="Kim M.K."/>
        </authorList>
    </citation>
    <scope>NUCLEOTIDE SEQUENCE [LARGE SCALE GENOMIC DNA]</scope>
    <source>
        <strain evidence="1 2">BT290</strain>
    </source>
</reference>
<sequence length="59" mass="6171">MDQALSPPDIFLSGVDFQIIAFIVIATMKLDAVAGKPGRDKALDRLVGLTAGLERSGGN</sequence>
<protein>
    <submittedName>
        <fullName evidence="1">Uncharacterized protein</fullName>
    </submittedName>
</protein>
<evidence type="ECO:0000313" key="2">
    <source>
        <dbReference type="Proteomes" id="UP000611708"/>
    </source>
</evidence>
<keyword evidence="2" id="KW-1185">Reference proteome</keyword>
<dbReference type="Proteomes" id="UP000611708">
    <property type="component" value="Unassembled WGS sequence"/>
</dbReference>
<dbReference type="RefSeq" id="WP_196262237.1">
    <property type="nucleotide sequence ID" value="NZ_JADQDN010000001.1"/>
</dbReference>